<dbReference type="InterPro" id="IPR036869">
    <property type="entry name" value="J_dom_sf"/>
</dbReference>
<gene>
    <name evidence="3" type="ORF">EG327_005021</name>
</gene>
<dbReference type="Gene3D" id="1.10.287.110">
    <property type="entry name" value="DnaJ domain"/>
    <property type="match status" value="1"/>
</dbReference>
<accession>A0A8H3V8J2</accession>
<feature type="domain" description="J" evidence="2">
    <location>
        <begin position="9"/>
        <end position="73"/>
    </location>
</feature>
<dbReference type="PROSITE" id="PS00636">
    <property type="entry name" value="DNAJ_1"/>
    <property type="match status" value="1"/>
</dbReference>
<dbReference type="InterPro" id="IPR018253">
    <property type="entry name" value="DnaJ_domain_CS"/>
</dbReference>
<dbReference type="CDD" id="cd06257">
    <property type="entry name" value="DnaJ"/>
    <property type="match status" value="1"/>
</dbReference>
<feature type="region of interest" description="Disordered" evidence="1">
    <location>
        <begin position="68"/>
        <end position="107"/>
    </location>
</feature>
<dbReference type="SMART" id="SM00271">
    <property type="entry name" value="DnaJ"/>
    <property type="match status" value="1"/>
</dbReference>
<proteinExistence type="predicted"/>
<comment type="caution">
    <text evidence="3">The sequence shown here is derived from an EMBL/GenBank/DDBJ whole genome shotgun (WGS) entry which is preliminary data.</text>
</comment>
<dbReference type="PANTHER" id="PTHR24074">
    <property type="entry name" value="CO-CHAPERONE PROTEIN DJLA"/>
    <property type="match status" value="1"/>
</dbReference>
<dbReference type="EMBL" id="WNWR01000294">
    <property type="protein sequence ID" value="KAE9984464.1"/>
    <property type="molecule type" value="Genomic_DNA"/>
</dbReference>
<dbReference type="InterPro" id="IPR001623">
    <property type="entry name" value="DnaJ_domain"/>
</dbReference>
<dbReference type="InterPro" id="IPR050817">
    <property type="entry name" value="DjlA_DnaK_co-chaperone"/>
</dbReference>
<dbReference type="Pfam" id="PF00226">
    <property type="entry name" value="DnaJ"/>
    <property type="match status" value="1"/>
</dbReference>
<sequence>MASRTVREDYYRVLEVDPSTNIEQITSSYRRLALKLHPDRNPQDNAKEAFQLLGQAYETLKDEDKRREYDLTYPSIRTPRQSSARHTSASRQQPRPTPRSPSPISFPRSYTLEELEAIVVLQRAKNEREKQWRLKRRLFDDRNMELKSEIQNLEDGIKYYNNVLAAEEAVEKAKRNDWFIGRLFHLYTKRMESEEEKESRNREKQERKLENDTRERTLLSSNLALSSKTRRLEKAKQEFDDANLVDDHKIWKIEATARVRLGKERQQRDRC</sequence>
<dbReference type="PROSITE" id="PS50076">
    <property type="entry name" value="DNAJ_2"/>
    <property type="match status" value="1"/>
</dbReference>
<dbReference type="AlphaFoldDB" id="A0A8H3V8J2"/>
<reference evidence="3 4" key="1">
    <citation type="submission" date="2019-07" db="EMBL/GenBank/DDBJ databases">
        <title>Venturia inaequalis Genome Resource.</title>
        <authorList>
            <person name="Lichtner F.J."/>
        </authorList>
    </citation>
    <scope>NUCLEOTIDE SEQUENCE [LARGE SCALE GENOMIC DNA]</scope>
    <source>
        <strain evidence="3 4">DMI_063113</strain>
    </source>
</reference>
<feature type="region of interest" description="Disordered" evidence="1">
    <location>
        <begin position="191"/>
        <end position="215"/>
    </location>
</feature>
<name>A0A8H3V8J2_VENIN</name>
<evidence type="ECO:0000259" key="2">
    <source>
        <dbReference type="PROSITE" id="PS50076"/>
    </source>
</evidence>
<dbReference type="Proteomes" id="UP000490939">
    <property type="component" value="Unassembled WGS sequence"/>
</dbReference>
<protein>
    <recommendedName>
        <fullName evidence="2">J domain-containing protein</fullName>
    </recommendedName>
</protein>
<evidence type="ECO:0000313" key="4">
    <source>
        <dbReference type="Proteomes" id="UP000490939"/>
    </source>
</evidence>
<evidence type="ECO:0000313" key="3">
    <source>
        <dbReference type="EMBL" id="KAE9984464.1"/>
    </source>
</evidence>
<keyword evidence="4" id="KW-1185">Reference proteome</keyword>
<dbReference type="PRINTS" id="PR00625">
    <property type="entry name" value="JDOMAIN"/>
</dbReference>
<organism evidence="3 4">
    <name type="scientific">Venturia inaequalis</name>
    <name type="common">Apple scab fungus</name>
    <dbReference type="NCBI Taxonomy" id="5025"/>
    <lineage>
        <taxon>Eukaryota</taxon>
        <taxon>Fungi</taxon>
        <taxon>Dikarya</taxon>
        <taxon>Ascomycota</taxon>
        <taxon>Pezizomycotina</taxon>
        <taxon>Dothideomycetes</taxon>
        <taxon>Pleosporomycetidae</taxon>
        <taxon>Venturiales</taxon>
        <taxon>Venturiaceae</taxon>
        <taxon>Venturia</taxon>
    </lineage>
</organism>
<feature type="compositionally biased region" description="Polar residues" evidence="1">
    <location>
        <begin position="78"/>
        <end position="87"/>
    </location>
</feature>
<evidence type="ECO:0000256" key="1">
    <source>
        <dbReference type="SAM" id="MobiDB-lite"/>
    </source>
</evidence>
<dbReference type="SUPFAM" id="SSF46565">
    <property type="entry name" value="Chaperone J-domain"/>
    <property type="match status" value="1"/>
</dbReference>